<gene>
    <name evidence="5" type="ORF">NG799_18255</name>
</gene>
<dbReference type="PROSITE" id="PS50082">
    <property type="entry name" value="WD_REPEATS_2"/>
    <property type="match status" value="7"/>
</dbReference>
<evidence type="ECO:0000256" key="1">
    <source>
        <dbReference type="ARBA" id="ARBA00022574"/>
    </source>
</evidence>
<sequence length="686" mass="75577">MHCCLNPSCPNPHNHDGIKFCQSCGNPLVVLRSHYYPRQLLSNEGGFGRTYLAEDIDKLHEKCVIKQLAPQVQGTSALQKAKELFEQEARQLQELGEHPQIPTLYAYFEQDGYLYLVQQYIEGQPLHKCQPGTWKETQVKELLEQLLPILEFIHQRGVIHRDIKPPNIMRRKSDGKYVLIDFGASKQLKSTVVAGQGTQIGTNGYSPFEQMKRGEAYPASDLYSLGVTCFYLLTGQDPFALFLDEGYGWVDSWRKHLLEPLSEQLQQVFDNLLQKESQNRYQNAGNLLKDLVAQLNLPHSLQIRPQSKSPINPKSQLIAGFLLLLGMVGYGIMHFRPQPNYQRVDENLEQVSTSDTLSSGESTLALVPSESDIESVPDLVNDSDEKFSLATTLTGHSWWVRSVAISSDGETLVSGSRDKTIKIWNLKTEKLLNTLTGHDLWVRSVAISLDGQTLVSGSYDNTIKIWNLNSGKLLNSLTGHRDAIWSIAISPDGQTLVSGSQDDTIKVWNLKTGELLNSLLANSNGVAAIGISPDGNTLVSGGLDNSIKILDLETGQLLNILNGHGNEVAAIAISPDGQTLVSGSNDKTIKIWSLKTGKILHTLTGHLNPVWSVALTPDGERIASGSVDKTIKIWNLTTGELLDTLTGHTDSVESLAFTPDGRTLVSGSGGVWTANGDNSIKIWRLQ</sequence>
<dbReference type="PROSITE" id="PS50011">
    <property type="entry name" value="PROTEIN_KINASE_DOM"/>
    <property type="match status" value="1"/>
</dbReference>
<dbReference type="RefSeq" id="WP_368007790.1">
    <property type="nucleotide sequence ID" value="NZ_JAMXFF010000029.1"/>
</dbReference>
<dbReference type="CDD" id="cd14014">
    <property type="entry name" value="STKc_PknB_like"/>
    <property type="match status" value="1"/>
</dbReference>
<dbReference type="Pfam" id="PF00400">
    <property type="entry name" value="WD40"/>
    <property type="match status" value="7"/>
</dbReference>
<feature type="repeat" description="WD" evidence="3">
    <location>
        <begin position="519"/>
        <end position="560"/>
    </location>
</feature>
<keyword evidence="5" id="KW-0418">Kinase</keyword>
<dbReference type="InterPro" id="IPR015943">
    <property type="entry name" value="WD40/YVTN_repeat-like_dom_sf"/>
</dbReference>
<dbReference type="SMART" id="SM00564">
    <property type="entry name" value="PQQ"/>
    <property type="match status" value="6"/>
</dbReference>
<dbReference type="SMART" id="SM00220">
    <property type="entry name" value="S_TKc"/>
    <property type="match status" value="1"/>
</dbReference>
<dbReference type="EMBL" id="JAMXFF010000029">
    <property type="protein sequence ID" value="MCT7968257.1"/>
    <property type="molecule type" value="Genomic_DNA"/>
</dbReference>
<dbReference type="InterPro" id="IPR000719">
    <property type="entry name" value="Prot_kinase_dom"/>
</dbReference>
<feature type="repeat" description="WD" evidence="3">
    <location>
        <begin position="435"/>
        <end position="476"/>
    </location>
</feature>
<keyword evidence="6" id="KW-1185">Reference proteome</keyword>
<dbReference type="SUPFAM" id="SSF50978">
    <property type="entry name" value="WD40 repeat-like"/>
    <property type="match status" value="1"/>
</dbReference>
<dbReference type="Gene3D" id="1.10.510.10">
    <property type="entry name" value="Transferase(Phosphotransferase) domain 1"/>
    <property type="match status" value="1"/>
</dbReference>
<name>A0ABT2MXY8_9CYAN</name>
<reference evidence="5 6" key="1">
    <citation type="journal article" date="2022" name="Front. Microbiol.">
        <title>High genomic differentiation and limited gene flow indicate recent cryptic speciation within the genus Laspinema (cyanobacteria).</title>
        <authorList>
            <person name="Stanojkovic A."/>
            <person name="Skoupy S."/>
            <person name="Skaloud P."/>
            <person name="Dvorak P."/>
        </authorList>
    </citation>
    <scope>NUCLEOTIDE SEQUENCE [LARGE SCALE GENOMIC DNA]</scope>
    <source>
        <strain evidence="5 6">D2a</strain>
    </source>
</reference>
<evidence type="ECO:0000313" key="6">
    <source>
        <dbReference type="Proteomes" id="UP001525890"/>
    </source>
</evidence>
<dbReference type="NCBIfam" id="NF045510">
    <property type="entry name" value="4Cys_prefix_kin"/>
    <property type="match status" value="1"/>
</dbReference>
<dbReference type="InterPro" id="IPR011009">
    <property type="entry name" value="Kinase-like_dom_sf"/>
</dbReference>
<accession>A0ABT2MXY8</accession>
<feature type="repeat" description="WD" evidence="3">
    <location>
        <begin position="603"/>
        <end position="644"/>
    </location>
</feature>
<dbReference type="PROSITE" id="PS50294">
    <property type="entry name" value="WD_REPEATS_REGION"/>
    <property type="match status" value="7"/>
</dbReference>
<feature type="repeat" description="WD" evidence="3">
    <location>
        <begin position="645"/>
        <end position="686"/>
    </location>
</feature>
<comment type="caution">
    <text evidence="5">The sequence shown here is derived from an EMBL/GenBank/DDBJ whole genome shotgun (WGS) entry which is preliminary data.</text>
</comment>
<dbReference type="GO" id="GO:0004674">
    <property type="term" value="F:protein serine/threonine kinase activity"/>
    <property type="evidence" value="ECO:0007669"/>
    <property type="project" value="UniProtKB-KW"/>
</dbReference>
<dbReference type="InterPro" id="IPR036322">
    <property type="entry name" value="WD40_repeat_dom_sf"/>
</dbReference>
<dbReference type="InterPro" id="IPR020472">
    <property type="entry name" value="WD40_PAC1"/>
</dbReference>
<dbReference type="PROSITE" id="PS00678">
    <property type="entry name" value="WD_REPEATS_1"/>
    <property type="match status" value="4"/>
</dbReference>
<dbReference type="PRINTS" id="PR00320">
    <property type="entry name" value="GPROTEINBRPT"/>
</dbReference>
<dbReference type="Pfam" id="PF00069">
    <property type="entry name" value="Pkinase"/>
    <property type="match status" value="1"/>
</dbReference>
<evidence type="ECO:0000256" key="3">
    <source>
        <dbReference type="PROSITE-ProRule" id="PRU00221"/>
    </source>
</evidence>
<dbReference type="SMART" id="SM00320">
    <property type="entry name" value="WD40"/>
    <property type="match status" value="7"/>
</dbReference>
<dbReference type="InterPro" id="IPR001680">
    <property type="entry name" value="WD40_rpt"/>
</dbReference>
<dbReference type="Proteomes" id="UP001525890">
    <property type="component" value="Unassembled WGS sequence"/>
</dbReference>
<dbReference type="CDD" id="cd00200">
    <property type="entry name" value="WD40"/>
    <property type="match status" value="1"/>
</dbReference>
<dbReference type="PANTHER" id="PTHR44129">
    <property type="entry name" value="WD REPEAT-CONTAINING PROTEIN POP1"/>
    <property type="match status" value="1"/>
</dbReference>
<proteinExistence type="predicted"/>
<feature type="repeat" description="WD" evidence="3">
    <location>
        <begin position="561"/>
        <end position="602"/>
    </location>
</feature>
<protein>
    <submittedName>
        <fullName evidence="5">Serine/threonine protein kinase</fullName>
    </submittedName>
</protein>
<organism evidence="5 6">
    <name type="scientific">Laspinema palackyanum D2a</name>
    <dbReference type="NCBI Taxonomy" id="2953684"/>
    <lineage>
        <taxon>Bacteria</taxon>
        <taxon>Bacillati</taxon>
        <taxon>Cyanobacteriota</taxon>
        <taxon>Cyanophyceae</taxon>
        <taxon>Oscillatoriophycideae</taxon>
        <taxon>Oscillatoriales</taxon>
        <taxon>Laspinemataceae</taxon>
        <taxon>Laspinema</taxon>
        <taxon>Laspinema palackyanum</taxon>
    </lineage>
</organism>
<dbReference type="Gene3D" id="3.30.200.20">
    <property type="entry name" value="Phosphorylase Kinase, domain 1"/>
    <property type="match status" value="1"/>
</dbReference>
<feature type="domain" description="Protein kinase" evidence="4">
    <location>
        <begin position="36"/>
        <end position="292"/>
    </location>
</feature>
<keyword evidence="5" id="KW-0723">Serine/threonine-protein kinase</keyword>
<evidence type="ECO:0000313" key="5">
    <source>
        <dbReference type="EMBL" id="MCT7968257.1"/>
    </source>
</evidence>
<evidence type="ECO:0000256" key="2">
    <source>
        <dbReference type="ARBA" id="ARBA00022737"/>
    </source>
</evidence>
<keyword evidence="1 3" id="KW-0853">WD repeat</keyword>
<evidence type="ECO:0000259" key="4">
    <source>
        <dbReference type="PROSITE" id="PS50011"/>
    </source>
</evidence>
<dbReference type="InterPro" id="IPR050349">
    <property type="entry name" value="WD_LIS1/nudF_dynein_reg"/>
</dbReference>
<dbReference type="InterPro" id="IPR018391">
    <property type="entry name" value="PQQ_b-propeller_rpt"/>
</dbReference>
<keyword evidence="2" id="KW-0677">Repeat</keyword>
<dbReference type="SUPFAM" id="SSF56112">
    <property type="entry name" value="Protein kinase-like (PK-like)"/>
    <property type="match status" value="1"/>
</dbReference>
<keyword evidence="5" id="KW-0808">Transferase</keyword>
<feature type="repeat" description="WD" evidence="3">
    <location>
        <begin position="477"/>
        <end position="518"/>
    </location>
</feature>
<feature type="repeat" description="WD" evidence="3">
    <location>
        <begin position="393"/>
        <end position="434"/>
    </location>
</feature>
<dbReference type="Gene3D" id="2.130.10.10">
    <property type="entry name" value="YVTN repeat-like/Quinoprotein amine dehydrogenase"/>
    <property type="match status" value="4"/>
</dbReference>
<dbReference type="InterPro" id="IPR019775">
    <property type="entry name" value="WD40_repeat_CS"/>
</dbReference>